<gene>
    <name evidence="3" type="ORF">SSLN_LOCUS2253</name>
</gene>
<reference evidence="5" key="1">
    <citation type="submission" date="2016-06" db="UniProtKB">
        <authorList>
            <consortium name="WormBaseParasite"/>
        </authorList>
    </citation>
    <scope>IDENTIFICATION</scope>
</reference>
<organism evidence="5">
    <name type="scientific">Schistocephalus solidus</name>
    <name type="common">Tapeworm</name>
    <dbReference type="NCBI Taxonomy" id="70667"/>
    <lineage>
        <taxon>Eukaryota</taxon>
        <taxon>Metazoa</taxon>
        <taxon>Spiralia</taxon>
        <taxon>Lophotrochozoa</taxon>
        <taxon>Platyhelminthes</taxon>
        <taxon>Cestoda</taxon>
        <taxon>Eucestoda</taxon>
        <taxon>Diphyllobothriidea</taxon>
        <taxon>Diphyllobothriidae</taxon>
        <taxon>Schistocephalus</taxon>
    </lineage>
</organism>
<evidence type="ECO:0000256" key="2">
    <source>
        <dbReference type="SAM" id="SignalP"/>
    </source>
</evidence>
<evidence type="ECO:0000313" key="5">
    <source>
        <dbReference type="WBParaSite" id="SSLN_0000232301-mRNA-1"/>
    </source>
</evidence>
<feature type="region of interest" description="Disordered" evidence="1">
    <location>
        <begin position="40"/>
        <end position="61"/>
    </location>
</feature>
<feature type="signal peptide" evidence="2">
    <location>
        <begin position="1"/>
        <end position="24"/>
    </location>
</feature>
<keyword evidence="4" id="KW-1185">Reference proteome</keyword>
<feature type="compositionally biased region" description="Low complexity" evidence="1">
    <location>
        <begin position="41"/>
        <end position="55"/>
    </location>
</feature>
<dbReference type="EMBL" id="UYSU01032208">
    <property type="protein sequence ID" value="VDL88638.1"/>
    <property type="molecule type" value="Genomic_DNA"/>
</dbReference>
<accession>A0A183SDF5</accession>
<name>A0A183SDF5_SCHSO</name>
<reference evidence="3 4" key="2">
    <citation type="submission" date="2018-11" db="EMBL/GenBank/DDBJ databases">
        <authorList>
            <consortium name="Pathogen Informatics"/>
        </authorList>
    </citation>
    <scope>NUCLEOTIDE SEQUENCE [LARGE SCALE GENOMIC DNA]</scope>
    <source>
        <strain evidence="3 4">NST_G2</strain>
    </source>
</reference>
<evidence type="ECO:0000313" key="4">
    <source>
        <dbReference type="Proteomes" id="UP000275846"/>
    </source>
</evidence>
<proteinExistence type="predicted"/>
<feature type="chain" id="PRO_5043141110" evidence="2">
    <location>
        <begin position="25"/>
        <end position="83"/>
    </location>
</feature>
<dbReference type="WBParaSite" id="SSLN_0000232301-mRNA-1">
    <property type="protein sequence ID" value="SSLN_0000232301-mRNA-1"/>
    <property type="gene ID" value="SSLN_0000232301"/>
</dbReference>
<protein>
    <submittedName>
        <fullName evidence="5">Secreted protein</fullName>
    </submittedName>
</protein>
<evidence type="ECO:0000313" key="3">
    <source>
        <dbReference type="EMBL" id="VDL88638.1"/>
    </source>
</evidence>
<evidence type="ECO:0000256" key="1">
    <source>
        <dbReference type="SAM" id="MobiDB-lite"/>
    </source>
</evidence>
<dbReference type="Proteomes" id="UP000275846">
    <property type="component" value="Unassembled WGS sequence"/>
</dbReference>
<sequence>MSSMRLRDLTLVIAIVCPLPPALTGLRELVCHVIFAMRCASSSSSSSSTTTTTTTRPFPLQTNLHPVLESLVPSQMLHLGASN</sequence>
<dbReference type="AlphaFoldDB" id="A0A183SDF5"/>
<keyword evidence="2" id="KW-0732">Signal</keyword>